<name>A0A9X3RIT2_9CORY</name>
<dbReference type="AlphaFoldDB" id="A0A9X3RIT2"/>
<dbReference type="Proteomes" id="UP001146468">
    <property type="component" value="Unassembled WGS sequence"/>
</dbReference>
<sequence>MTFHDIDAATRTQIDRDLAEAAVAGINGSVRDIVASFEETLSDYLSLDPDLRRTYSRGNVARMYGTALGDAFIREHGFEWQLLIDAYGTDLVVTSPDREMYTAPLVVVDTRFEDEKTGKLTTFIEQFLGD</sequence>
<comment type="caution">
    <text evidence="2">The sequence shown here is derived from an EMBL/GenBank/DDBJ whole genome shotgun (WGS) entry which is preliminary data.</text>
</comment>
<organism evidence="2 3">
    <name type="scientific">Corynebacterium meitnerae</name>
    <dbReference type="NCBI Taxonomy" id="2913498"/>
    <lineage>
        <taxon>Bacteria</taxon>
        <taxon>Bacillati</taxon>
        <taxon>Actinomycetota</taxon>
        <taxon>Actinomycetes</taxon>
        <taxon>Mycobacteriales</taxon>
        <taxon>Corynebacteriaceae</taxon>
        <taxon>Corynebacterium</taxon>
    </lineage>
</organism>
<dbReference type="RefSeq" id="WP_269965191.1">
    <property type="nucleotide sequence ID" value="NZ_JAKMUS010000005.1"/>
</dbReference>
<dbReference type="Pfam" id="PF12713">
    <property type="entry name" value="DUF3806"/>
    <property type="match status" value="1"/>
</dbReference>
<evidence type="ECO:0000259" key="1">
    <source>
        <dbReference type="Pfam" id="PF12713"/>
    </source>
</evidence>
<accession>A0A9X3RIT2</accession>
<gene>
    <name evidence="2" type="ORF">L8U60_04530</name>
</gene>
<protein>
    <submittedName>
        <fullName evidence="2">DUF3806 domain-containing protein</fullName>
    </submittedName>
</protein>
<dbReference type="InterPro" id="IPR024266">
    <property type="entry name" value="DUF3806"/>
</dbReference>
<dbReference type="EMBL" id="JAKMUS010000005">
    <property type="protein sequence ID" value="MCZ9293749.1"/>
    <property type="molecule type" value="Genomic_DNA"/>
</dbReference>
<feature type="domain" description="DUF3806" evidence="1">
    <location>
        <begin position="62"/>
        <end position="119"/>
    </location>
</feature>
<proteinExistence type="predicted"/>
<reference evidence="2" key="1">
    <citation type="submission" date="2022-02" db="EMBL/GenBank/DDBJ databases">
        <title>Corynebacterium sp. from urogenital microbiome.</title>
        <authorList>
            <person name="Cappelli E.A."/>
            <person name="Ribeiro T.G."/>
            <person name="Peixe L."/>
        </authorList>
    </citation>
    <scope>NUCLEOTIDE SEQUENCE</scope>
    <source>
        <strain evidence="2">C8Ua_172</strain>
    </source>
</reference>
<evidence type="ECO:0000313" key="3">
    <source>
        <dbReference type="Proteomes" id="UP001146468"/>
    </source>
</evidence>
<keyword evidence="3" id="KW-1185">Reference proteome</keyword>
<evidence type="ECO:0000313" key="2">
    <source>
        <dbReference type="EMBL" id="MCZ9293749.1"/>
    </source>
</evidence>